<reference evidence="10 11" key="1">
    <citation type="submission" date="2019-12" db="EMBL/GenBank/DDBJ databases">
        <title>The genome of Stappia indica PHM037.</title>
        <authorList>
            <person name="Kacar D."/>
            <person name="Galan B."/>
            <person name="Canedo L."/>
            <person name="Rodriguez P."/>
            <person name="de la Calle F."/>
            <person name="Garcia J.L."/>
        </authorList>
    </citation>
    <scope>NUCLEOTIDE SEQUENCE [LARGE SCALE GENOMIC DNA]</scope>
    <source>
        <strain evidence="10 11">PHM037</strain>
    </source>
</reference>
<keyword evidence="5 7" id="KW-1133">Transmembrane helix</keyword>
<dbReference type="PROSITE" id="PS50893">
    <property type="entry name" value="ABC_TRANSPORTER_2"/>
    <property type="match status" value="1"/>
</dbReference>
<comment type="subcellular location">
    <subcellularLocation>
        <location evidence="1">Cell membrane</location>
        <topology evidence="1">Multi-pass membrane protein</topology>
    </subcellularLocation>
</comment>
<dbReference type="GO" id="GO:0015833">
    <property type="term" value="P:peptide transport"/>
    <property type="evidence" value="ECO:0007669"/>
    <property type="project" value="InterPro"/>
</dbReference>
<feature type="transmembrane region" description="Helical" evidence="7">
    <location>
        <begin position="142"/>
        <end position="161"/>
    </location>
</feature>
<evidence type="ECO:0000313" key="10">
    <source>
        <dbReference type="EMBL" id="QGZ34718.1"/>
    </source>
</evidence>
<evidence type="ECO:0000256" key="3">
    <source>
        <dbReference type="ARBA" id="ARBA00022741"/>
    </source>
</evidence>
<dbReference type="GO" id="GO:0140359">
    <property type="term" value="F:ABC-type transporter activity"/>
    <property type="evidence" value="ECO:0007669"/>
    <property type="project" value="InterPro"/>
</dbReference>
<feature type="transmembrane region" description="Helical" evidence="7">
    <location>
        <begin position="167"/>
        <end position="184"/>
    </location>
</feature>
<dbReference type="NCBIfam" id="TIGR01194">
    <property type="entry name" value="cyc_pep_trnsptr"/>
    <property type="match status" value="1"/>
</dbReference>
<evidence type="ECO:0000256" key="7">
    <source>
        <dbReference type="SAM" id="Phobius"/>
    </source>
</evidence>
<evidence type="ECO:0000256" key="5">
    <source>
        <dbReference type="ARBA" id="ARBA00022989"/>
    </source>
</evidence>
<evidence type="ECO:0000259" key="8">
    <source>
        <dbReference type="PROSITE" id="PS50893"/>
    </source>
</evidence>
<dbReference type="InterPro" id="IPR039421">
    <property type="entry name" value="Type_1_exporter"/>
</dbReference>
<dbReference type="InterPro" id="IPR027417">
    <property type="entry name" value="P-loop_NTPase"/>
</dbReference>
<dbReference type="InterPro" id="IPR005898">
    <property type="entry name" value="Cyc_pep_transpt_SyrD/YojI"/>
</dbReference>
<feature type="transmembrane region" description="Helical" evidence="7">
    <location>
        <begin position="280"/>
        <end position="303"/>
    </location>
</feature>
<accession>A0A857C757</accession>
<keyword evidence="2 7" id="KW-0812">Transmembrane</keyword>
<dbReference type="PROSITE" id="PS50929">
    <property type="entry name" value="ABC_TM1F"/>
    <property type="match status" value="1"/>
</dbReference>
<dbReference type="GO" id="GO:0005886">
    <property type="term" value="C:plasma membrane"/>
    <property type="evidence" value="ECO:0007669"/>
    <property type="project" value="UniProtKB-SubCell"/>
</dbReference>
<keyword evidence="4" id="KW-0067">ATP-binding</keyword>
<evidence type="ECO:0000256" key="2">
    <source>
        <dbReference type="ARBA" id="ARBA00022692"/>
    </source>
</evidence>
<proteinExistence type="predicted"/>
<name>A0A857C757_9HYPH</name>
<evidence type="ECO:0000313" key="11">
    <source>
        <dbReference type="Proteomes" id="UP000435648"/>
    </source>
</evidence>
<protein>
    <submittedName>
        <fullName evidence="10">Cyclic peptide export ABC transporter</fullName>
    </submittedName>
</protein>
<evidence type="ECO:0000256" key="6">
    <source>
        <dbReference type="ARBA" id="ARBA00023136"/>
    </source>
</evidence>
<feature type="domain" description="ABC transmembrane type-1" evidence="9">
    <location>
        <begin position="50"/>
        <end position="307"/>
    </location>
</feature>
<dbReference type="KEGG" id="siw:GH266_09425"/>
<dbReference type="RefSeq" id="WP_158193683.1">
    <property type="nucleotide sequence ID" value="NZ_CP046908.1"/>
</dbReference>
<evidence type="ECO:0000259" key="9">
    <source>
        <dbReference type="PROSITE" id="PS50929"/>
    </source>
</evidence>
<sequence>MAGQNDSETGGTEGGSGLGSLFAFLIRDGNLMRSPVLAYAVLASVTRSGMIYAINTLAGAAAIATGDVLLLFAAIASTLTFSHLARVASFRLVETTKRRLRTELSRRLLEARADFLSRRDHGKVYSIVTHEVNQISYASVNFIQSLEAVLVIAFCIPYIFYLSWPSGVATLGAVVLGAIGYLLAQTPAQASAERASRTEWTFFDRVNDVLRGYKELRLRRARRDGLQADIVDAASRERELKVTAERFFSLGQTVAQGAMMGLLCLIVVGLPLFAGTPTETVLQVLTVVLLTYGPVETVMGNLASFSRAAVARRLIAGLEKDLIAEAETDAPATGPVAPPTRFSRIELRGVTATLSEAPPEGATTAAPADDERFTVGPIDLVLEPGEVVFISGGNGAGKSTLISLLTGLRRPEGGEILLDGQPVTTATLQDYRDLFSAVFSEFHLFSRLYGLDEAEQAKVPPHLAELDLAHRVRIENGAFSTLALSTGQKRRLALSVALAEARPIIVLDEFAADQDPVRRKLFYDVLVPQMARDGHLVIAVTHDEHCFDKCDRLIRMEAGRILADTRQPGAAHAMADAASGA</sequence>
<dbReference type="Gene3D" id="3.40.50.300">
    <property type="entry name" value="P-loop containing nucleotide triphosphate hydrolases"/>
    <property type="match status" value="1"/>
</dbReference>
<dbReference type="Pfam" id="PF00005">
    <property type="entry name" value="ABC_tran"/>
    <property type="match status" value="1"/>
</dbReference>
<dbReference type="SUPFAM" id="SSF52540">
    <property type="entry name" value="P-loop containing nucleoside triphosphate hydrolases"/>
    <property type="match status" value="1"/>
</dbReference>
<dbReference type="PANTHER" id="PTHR24221">
    <property type="entry name" value="ATP-BINDING CASSETTE SUB-FAMILY B"/>
    <property type="match status" value="1"/>
</dbReference>
<dbReference type="Pfam" id="PF00664">
    <property type="entry name" value="ABC_membrane"/>
    <property type="match status" value="1"/>
</dbReference>
<keyword evidence="3" id="KW-0547">Nucleotide-binding</keyword>
<feature type="transmembrane region" description="Helical" evidence="7">
    <location>
        <begin position="36"/>
        <end position="54"/>
    </location>
</feature>
<evidence type="ECO:0000256" key="4">
    <source>
        <dbReference type="ARBA" id="ARBA00022840"/>
    </source>
</evidence>
<dbReference type="OrthoDB" id="9760776at2"/>
<dbReference type="PANTHER" id="PTHR24221:SF654">
    <property type="entry name" value="ATP-BINDING CASSETTE SUB-FAMILY B MEMBER 6"/>
    <property type="match status" value="1"/>
</dbReference>
<dbReference type="Gene3D" id="1.20.1560.10">
    <property type="entry name" value="ABC transporter type 1, transmembrane domain"/>
    <property type="match status" value="1"/>
</dbReference>
<dbReference type="InterPro" id="IPR036640">
    <property type="entry name" value="ABC1_TM_sf"/>
</dbReference>
<dbReference type="Proteomes" id="UP000435648">
    <property type="component" value="Chromosome"/>
</dbReference>
<dbReference type="GO" id="GO:0034040">
    <property type="term" value="F:ATPase-coupled lipid transmembrane transporter activity"/>
    <property type="evidence" value="ECO:0007669"/>
    <property type="project" value="TreeGrafter"/>
</dbReference>
<feature type="domain" description="ABC transporter" evidence="8">
    <location>
        <begin position="345"/>
        <end position="577"/>
    </location>
</feature>
<dbReference type="InterPro" id="IPR003593">
    <property type="entry name" value="AAA+_ATPase"/>
</dbReference>
<dbReference type="SMART" id="SM00382">
    <property type="entry name" value="AAA"/>
    <property type="match status" value="1"/>
</dbReference>
<dbReference type="SUPFAM" id="SSF90123">
    <property type="entry name" value="ABC transporter transmembrane region"/>
    <property type="match status" value="1"/>
</dbReference>
<keyword evidence="6 7" id="KW-0472">Membrane</keyword>
<dbReference type="EMBL" id="CP046908">
    <property type="protein sequence ID" value="QGZ34718.1"/>
    <property type="molecule type" value="Genomic_DNA"/>
</dbReference>
<dbReference type="GO" id="GO:1904680">
    <property type="term" value="F:peptide transmembrane transporter activity"/>
    <property type="evidence" value="ECO:0007669"/>
    <property type="project" value="InterPro"/>
</dbReference>
<dbReference type="GO" id="GO:0016887">
    <property type="term" value="F:ATP hydrolysis activity"/>
    <property type="evidence" value="ECO:0007669"/>
    <property type="project" value="InterPro"/>
</dbReference>
<gene>
    <name evidence="10" type="ORF">GH266_09425</name>
</gene>
<feature type="transmembrane region" description="Helical" evidence="7">
    <location>
        <begin position="60"/>
        <end position="81"/>
    </location>
</feature>
<feature type="transmembrane region" description="Helical" evidence="7">
    <location>
        <begin position="254"/>
        <end position="274"/>
    </location>
</feature>
<evidence type="ECO:0000256" key="1">
    <source>
        <dbReference type="ARBA" id="ARBA00004651"/>
    </source>
</evidence>
<organism evidence="10 11">
    <name type="scientific">Stappia indica</name>
    <dbReference type="NCBI Taxonomy" id="538381"/>
    <lineage>
        <taxon>Bacteria</taxon>
        <taxon>Pseudomonadati</taxon>
        <taxon>Pseudomonadota</taxon>
        <taxon>Alphaproteobacteria</taxon>
        <taxon>Hyphomicrobiales</taxon>
        <taxon>Stappiaceae</taxon>
        <taxon>Stappia</taxon>
    </lineage>
</organism>
<dbReference type="InterPro" id="IPR011527">
    <property type="entry name" value="ABC1_TM_dom"/>
</dbReference>
<dbReference type="GO" id="GO:0005524">
    <property type="term" value="F:ATP binding"/>
    <property type="evidence" value="ECO:0007669"/>
    <property type="project" value="UniProtKB-KW"/>
</dbReference>
<dbReference type="AlphaFoldDB" id="A0A857C757"/>
<dbReference type="InterPro" id="IPR003439">
    <property type="entry name" value="ABC_transporter-like_ATP-bd"/>
</dbReference>